<dbReference type="Gene3D" id="6.10.140.1990">
    <property type="match status" value="1"/>
</dbReference>
<feature type="domain" description="YknX-like beta-barrel" evidence="9">
    <location>
        <begin position="223"/>
        <end position="306"/>
    </location>
</feature>
<evidence type="ECO:0000313" key="10">
    <source>
        <dbReference type="EMBL" id="TKW67362.1"/>
    </source>
</evidence>
<dbReference type="InterPro" id="IPR058636">
    <property type="entry name" value="Beta-barrel_YknX"/>
</dbReference>
<dbReference type="GO" id="GO:1990195">
    <property type="term" value="C:macrolide transmembrane transporter complex"/>
    <property type="evidence" value="ECO:0007669"/>
    <property type="project" value="InterPro"/>
</dbReference>
<keyword evidence="6" id="KW-0732">Signal</keyword>
<dbReference type="Pfam" id="PF25917">
    <property type="entry name" value="BSH_RND"/>
    <property type="match status" value="1"/>
</dbReference>
<dbReference type="SUPFAM" id="SSF111369">
    <property type="entry name" value="HlyD-like secretion proteins"/>
    <property type="match status" value="1"/>
</dbReference>
<dbReference type="InterPro" id="IPR006143">
    <property type="entry name" value="RND_pump_MFP"/>
</dbReference>
<dbReference type="InterPro" id="IPR058625">
    <property type="entry name" value="MdtA-like_BSH"/>
</dbReference>
<dbReference type="GO" id="GO:0030313">
    <property type="term" value="C:cell envelope"/>
    <property type="evidence" value="ECO:0007669"/>
    <property type="project" value="UniProtKB-SubCell"/>
</dbReference>
<protein>
    <submittedName>
        <fullName evidence="10">Efflux RND transporter periplasmic adaptor subunit</fullName>
    </submittedName>
</protein>
<reference evidence="10 11" key="1">
    <citation type="journal article" date="2017" name="Nat. Commun.">
        <title>In situ click chemistry generation of cyclooxygenase-2 inhibitors.</title>
        <authorList>
            <person name="Bhardwaj A."/>
            <person name="Kaur J."/>
            <person name="Wuest M."/>
            <person name="Wuest F."/>
        </authorList>
    </citation>
    <scope>NUCLEOTIDE SEQUENCE [LARGE SCALE GENOMIC DNA]</scope>
    <source>
        <strain evidence="10">S2_012_000_R3_94</strain>
    </source>
</reference>
<evidence type="ECO:0000313" key="11">
    <source>
        <dbReference type="Proteomes" id="UP000315344"/>
    </source>
</evidence>
<comment type="caution">
    <text evidence="10">The sequence shown here is derived from an EMBL/GenBank/DDBJ whole genome shotgun (WGS) entry which is preliminary data.</text>
</comment>
<feature type="domain" description="Multidrug resistance protein MdtA-like C-terminal permuted SH3" evidence="8">
    <location>
        <begin position="313"/>
        <end position="371"/>
    </location>
</feature>
<keyword evidence="3" id="KW-0813">Transport</keyword>
<organism evidence="10 11">
    <name type="scientific">Paracoccus denitrificans</name>
    <dbReference type="NCBI Taxonomy" id="266"/>
    <lineage>
        <taxon>Bacteria</taxon>
        <taxon>Pseudomonadati</taxon>
        <taxon>Pseudomonadota</taxon>
        <taxon>Alphaproteobacteria</taxon>
        <taxon>Rhodobacterales</taxon>
        <taxon>Paracoccaceae</taxon>
        <taxon>Paracoccus</taxon>
    </lineage>
</organism>
<dbReference type="InterPro" id="IPR030190">
    <property type="entry name" value="MacA_alpha-hairpin_sf"/>
</dbReference>
<dbReference type="GO" id="GO:1990961">
    <property type="term" value="P:xenobiotic detoxification by transmembrane export across the plasma membrane"/>
    <property type="evidence" value="ECO:0007669"/>
    <property type="project" value="InterPro"/>
</dbReference>
<dbReference type="Gene3D" id="2.40.50.100">
    <property type="match status" value="1"/>
</dbReference>
<feature type="chain" id="PRO_5021761748" evidence="6">
    <location>
        <begin position="23"/>
        <end position="391"/>
    </location>
</feature>
<dbReference type="GO" id="GO:1990281">
    <property type="term" value="C:efflux pump complex"/>
    <property type="evidence" value="ECO:0007669"/>
    <property type="project" value="TreeGrafter"/>
</dbReference>
<feature type="signal peptide" evidence="6">
    <location>
        <begin position="1"/>
        <end position="22"/>
    </location>
</feature>
<evidence type="ECO:0000256" key="3">
    <source>
        <dbReference type="ARBA" id="ARBA00022448"/>
    </source>
</evidence>
<proteinExistence type="inferred from homology"/>
<dbReference type="GO" id="GO:0019898">
    <property type="term" value="C:extrinsic component of membrane"/>
    <property type="evidence" value="ECO:0007669"/>
    <property type="project" value="InterPro"/>
</dbReference>
<feature type="coiled-coil region" evidence="5">
    <location>
        <begin position="101"/>
        <end position="128"/>
    </location>
</feature>
<dbReference type="PANTHER" id="PTHR30469:SF33">
    <property type="entry name" value="SLR1207 PROTEIN"/>
    <property type="match status" value="1"/>
</dbReference>
<dbReference type="GO" id="GO:0015562">
    <property type="term" value="F:efflux transmembrane transporter activity"/>
    <property type="evidence" value="ECO:0007669"/>
    <property type="project" value="TreeGrafter"/>
</dbReference>
<evidence type="ECO:0000259" key="7">
    <source>
        <dbReference type="Pfam" id="PF25917"/>
    </source>
</evidence>
<evidence type="ECO:0000256" key="2">
    <source>
        <dbReference type="ARBA" id="ARBA00009477"/>
    </source>
</evidence>
<evidence type="ECO:0000256" key="6">
    <source>
        <dbReference type="SAM" id="SignalP"/>
    </source>
</evidence>
<gene>
    <name evidence="10" type="ORF">DI616_06860</name>
</gene>
<dbReference type="EMBL" id="VAFL01000004">
    <property type="protein sequence ID" value="TKW67362.1"/>
    <property type="molecule type" value="Genomic_DNA"/>
</dbReference>
<dbReference type="NCBIfam" id="TIGR01730">
    <property type="entry name" value="RND_mfp"/>
    <property type="match status" value="1"/>
</dbReference>
<feature type="domain" description="Multidrug resistance protein MdtA-like barrel-sandwich hybrid" evidence="7">
    <location>
        <begin position="61"/>
        <end position="215"/>
    </location>
</feature>
<comment type="similarity">
    <text evidence="2">Belongs to the membrane fusion protein (MFP) (TC 8.A.1) family.</text>
</comment>
<evidence type="ECO:0000259" key="8">
    <source>
        <dbReference type="Pfam" id="PF25967"/>
    </source>
</evidence>
<dbReference type="Gene3D" id="2.40.30.170">
    <property type="match status" value="1"/>
</dbReference>
<evidence type="ECO:0000256" key="1">
    <source>
        <dbReference type="ARBA" id="ARBA00004196"/>
    </source>
</evidence>
<dbReference type="Gene3D" id="2.40.420.20">
    <property type="match status" value="1"/>
</dbReference>
<accession>A0A533IC51</accession>
<name>A0A533IC51_PARDE</name>
<evidence type="ECO:0000256" key="5">
    <source>
        <dbReference type="SAM" id="Coils"/>
    </source>
</evidence>
<evidence type="ECO:0000259" key="9">
    <source>
        <dbReference type="Pfam" id="PF25990"/>
    </source>
</evidence>
<dbReference type="Proteomes" id="UP000315344">
    <property type="component" value="Unassembled WGS sequence"/>
</dbReference>
<dbReference type="AlphaFoldDB" id="A0A533IC51"/>
<dbReference type="Pfam" id="PF25990">
    <property type="entry name" value="Beta-barrel_YknX"/>
    <property type="match status" value="1"/>
</dbReference>
<dbReference type="PANTHER" id="PTHR30469">
    <property type="entry name" value="MULTIDRUG RESISTANCE PROTEIN MDTA"/>
    <property type="match status" value="1"/>
</dbReference>
<comment type="subcellular location">
    <subcellularLocation>
        <location evidence="1">Cell envelope</location>
    </subcellularLocation>
</comment>
<dbReference type="Pfam" id="PF25967">
    <property type="entry name" value="RND-MFP_C"/>
    <property type="match status" value="1"/>
</dbReference>
<keyword evidence="4 5" id="KW-0175">Coiled coil</keyword>
<evidence type="ECO:0000256" key="4">
    <source>
        <dbReference type="ARBA" id="ARBA00023054"/>
    </source>
</evidence>
<sequence>MAMKRGKAYLLALAVAAAGAMAGWGLLASEPPATTPALAKVEIADVAQTVLATGMLEATELVSVGARTSGQIENLAVVLGQQVKSGDLIAQIDSQDQQNTVLQAEASLAEITAQIAAKKAQLDLSEQTLSRQQKLSAQNHAADETVDTAAADVAIYTAELDALTAQEASAEVTLATARTALERTKITAPTDGTIVAVVVKQGQTVNAAQSAPTIVKIADLSTMVVKVEISEADVMSVAPGQSASFTTLGAPDESFDAVVSEIEPAPTEIADSDTLSSDSAMYYNGLLKVDNADGRLRIGMSAEVSIELARADDVLTVPSSALKSDQDGQYVEVFDTSAQQTQRRAVDVGLNDKITAEIRDGLTEGALVVTGAQVATAPSNQQGGMRPPPMF</sequence>
<dbReference type="InterPro" id="IPR058627">
    <property type="entry name" value="MdtA-like_C"/>
</dbReference>